<feature type="compositionally biased region" description="Polar residues" evidence="1">
    <location>
        <begin position="1"/>
        <end position="13"/>
    </location>
</feature>
<feature type="compositionally biased region" description="Acidic residues" evidence="1">
    <location>
        <begin position="15"/>
        <end position="24"/>
    </location>
</feature>
<feature type="region of interest" description="Disordered" evidence="1">
    <location>
        <begin position="1"/>
        <end position="29"/>
    </location>
</feature>
<evidence type="ECO:0000313" key="3">
    <source>
        <dbReference type="Proteomes" id="UP000245207"/>
    </source>
</evidence>
<reference evidence="2 3" key="1">
    <citation type="journal article" date="2018" name="Mol. Plant">
        <title>The genome of Artemisia annua provides insight into the evolution of Asteraceae family and artemisinin biosynthesis.</title>
        <authorList>
            <person name="Shen Q."/>
            <person name="Zhang L."/>
            <person name="Liao Z."/>
            <person name="Wang S."/>
            <person name="Yan T."/>
            <person name="Shi P."/>
            <person name="Liu M."/>
            <person name="Fu X."/>
            <person name="Pan Q."/>
            <person name="Wang Y."/>
            <person name="Lv Z."/>
            <person name="Lu X."/>
            <person name="Zhang F."/>
            <person name="Jiang W."/>
            <person name="Ma Y."/>
            <person name="Chen M."/>
            <person name="Hao X."/>
            <person name="Li L."/>
            <person name="Tang Y."/>
            <person name="Lv G."/>
            <person name="Zhou Y."/>
            <person name="Sun X."/>
            <person name="Brodelius P.E."/>
            <person name="Rose J.K.C."/>
            <person name="Tang K."/>
        </authorList>
    </citation>
    <scope>NUCLEOTIDE SEQUENCE [LARGE SCALE GENOMIC DNA]</scope>
    <source>
        <strain evidence="3">cv. Huhao1</strain>
        <tissue evidence="2">Leaf</tissue>
    </source>
</reference>
<evidence type="ECO:0000313" key="2">
    <source>
        <dbReference type="EMBL" id="PWA74758.1"/>
    </source>
</evidence>
<proteinExistence type="predicted"/>
<sequence>MTSKTLQNISPAFQETEDESGSEPDGERAIVLGPKVDMSSGLGGLGLEGIVGSEDSLGESPLPLGEGNKGVMSGDKAGEGEESGGDEEIVGSNAGAADIVLAPICANDT</sequence>
<dbReference type="AlphaFoldDB" id="A0A2U1NMR4"/>
<dbReference type="EMBL" id="PKPP01002517">
    <property type="protein sequence ID" value="PWA74758.1"/>
    <property type="molecule type" value="Genomic_DNA"/>
</dbReference>
<feature type="region of interest" description="Disordered" evidence="1">
    <location>
        <begin position="52"/>
        <end position="92"/>
    </location>
</feature>
<comment type="caution">
    <text evidence="2">The sequence shown here is derived from an EMBL/GenBank/DDBJ whole genome shotgun (WGS) entry which is preliminary data.</text>
</comment>
<gene>
    <name evidence="2" type="ORF">CTI12_AA243050</name>
</gene>
<dbReference type="Proteomes" id="UP000245207">
    <property type="component" value="Unassembled WGS sequence"/>
</dbReference>
<keyword evidence="3" id="KW-1185">Reference proteome</keyword>
<accession>A0A2U1NMR4</accession>
<evidence type="ECO:0000256" key="1">
    <source>
        <dbReference type="SAM" id="MobiDB-lite"/>
    </source>
</evidence>
<feature type="compositionally biased region" description="Acidic residues" evidence="1">
    <location>
        <begin position="80"/>
        <end position="89"/>
    </location>
</feature>
<organism evidence="2 3">
    <name type="scientific">Artemisia annua</name>
    <name type="common">Sweet wormwood</name>
    <dbReference type="NCBI Taxonomy" id="35608"/>
    <lineage>
        <taxon>Eukaryota</taxon>
        <taxon>Viridiplantae</taxon>
        <taxon>Streptophyta</taxon>
        <taxon>Embryophyta</taxon>
        <taxon>Tracheophyta</taxon>
        <taxon>Spermatophyta</taxon>
        <taxon>Magnoliopsida</taxon>
        <taxon>eudicotyledons</taxon>
        <taxon>Gunneridae</taxon>
        <taxon>Pentapetalae</taxon>
        <taxon>asterids</taxon>
        <taxon>campanulids</taxon>
        <taxon>Asterales</taxon>
        <taxon>Asteraceae</taxon>
        <taxon>Asteroideae</taxon>
        <taxon>Anthemideae</taxon>
        <taxon>Artemisiinae</taxon>
        <taxon>Artemisia</taxon>
    </lineage>
</organism>
<protein>
    <submittedName>
        <fullName evidence="2">Uncharacterized protein</fullName>
    </submittedName>
</protein>
<name>A0A2U1NMR4_ARTAN</name>